<protein>
    <recommendedName>
        <fullName evidence="4">DCG1-like protein</fullName>
    </recommendedName>
</protein>
<dbReference type="Proteomes" id="UP000245771">
    <property type="component" value="Unassembled WGS sequence"/>
</dbReference>
<proteinExistence type="inferred from homology"/>
<dbReference type="GeneID" id="37024846"/>
<dbReference type="Pfam" id="PF01177">
    <property type="entry name" value="Asp_Glu_race"/>
    <property type="match status" value="1"/>
</dbReference>
<gene>
    <name evidence="2" type="ORF">FA14DRAFT_91691</name>
</gene>
<evidence type="ECO:0000313" key="3">
    <source>
        <dbReference type="Proteomes" id="UP000245771"/>
    </source>
</evidence>
<dbReference type="Gene3D" id="3.40.50.12500">
    <property type="match status" value="1"/>
</dbReference>
<comment type="similarity">
    <text evidence="1">Belongs to the HyuE racemase family.</text>
</comment>
<dbReference type="PANTHER" id="PTHR28047:SF5">
    <property type="entry name" value="PROTEIN DCG1"/>
    <property type="match status" value="1"/>
</dbReference>
<evidence type="ECO:0000256" key="1">
    <source>
        <dbReference type="ARBA" id="ARBA00038414"/>
    </source>
</evidence>
<dbReference type="PANTHER" id="PTHR28047">
    <property type="entry name" value="PROTEIN DCG1"/>
    <property type="match status" value="1"/>
</dbReference>
<dbReference type="GO" id="GO:0047661">
    <property type="term" value="F:amino-acid racemase activity"/>
    <property type="evidence" value="ECO:0007669"/>
    <property type="project" value="InterPro"/>
</dbReference>
<evidence type="ECO:0008006" key="4">
    <source>
        <dbReference type="Google" id="ProtNLM"/>
    </source>
</evidence>
<dbReference type="AlphaFoldDB" id="A0A316V3T5"/>
<dbReference type="RefSeq" id="XP_025351960.1">
    <property type="nucleotide sequence ID" value="XM_025503065.1"/>
</dbReference>
<dbReference type="InterPro" id="IPR053714">
    <property type="entry name" value="Iso_Racemase_Enz_sf"/>
</dbReference>
<dbReference type="STRING" id="1280837.A0A316V3T5"/>
<dbReference type="InterPro" id="IPR015942">
    <property type="entry name" value="Asp/Glu/hydantoin_racemase"/>
</dbReference>
<dbReference type="FunCoup" id="A0A316V3T5">
    <property type="interactions" value="5"/>
</dbReference>
<accession>A0A316V3T5</accession>
<evidence type="ECO:0000313" key="2">
    <source>
        <dbReference type="EMBL" id="PWN31658.1"/>
    </source>
</evidence>
<dbReference type="InParanoid" id="A0A316V3T5"/>
<dbReference type="InterPro" id="IPR052186">
    <property type="entry name" value="Hydantoin_racemase-like"/>
</dbReference>
<sequence length="257" mass="26844">MVESTRILIYNPNSSKSITDGLKSILDPIKDAGIELEYRSGPSSAPESINDAPTSIQSAQAGYEYLVGGGDAKGAAASLASQFSAILVCCFSDHPLVNMLRHTLPANVSVMHLLETGLLAGLTSSRGRPIGIITTGQDMVRDIDAGVAAFFGSSAKANDRYAGCLATGLGVLQLRDPSQKKFVQHAIRAKAATLAKSGVGAVMLGCAGMAGMEEIVRKGLADHLGEQQANQIAIIDTAKAGLHLLTAQIRLNKEFLP</sequence>
<keyword evidence="3" id="KW-1185">Reference proteome</keyword>
<name>A0A316V3T5_9BASI</name>
<organism evidence="2 3">
    <name type="scientific">Meira miltonrushii</name>
    <dbReference type="NCBI Taxonomy" id="1280837"/>
    <lineage>
        <taxon>Eukaryota</taxon>
        <taxon>Fungi</taxon>
        <taxon>Dikarya</taxon>
        <taxon>Basidiomycota</taxon>
        <taxon>Ustilaginomycotina</taxon>
        <taxon>Exobasidiomycetes</taxon>
        <taxon>Exobasidiales</taxon>
        <taxon>Brachybasidiaceae</taxon>
        <taxon>Meira</taxon>
    </lineage>
</organism>
<reference evidence="2 3" key="1">
    <citation type="journal article" date="2018" name="Mol. Biol. Evol.">
        <title>Broad Genomic Sampling Reveals a Smut Pathogenic Ancestry of the Fungal Clade Ustilaginomycotina.</title>
        <authorList>
            <person name="Kijpornyongpan T."/>
            <person name="Mondo S.J."/>
            <person name="Barry K."/>
            <person name="Sandor L."/>
            <person name="Lee J."/>
            <person name="Lipzen A."/>
            <person name="Pangilinan J."/>
            <person name="LaButti K."/>
            <person name="Hainaut M."/>
            <person name="Henrissat B."/>
            <person name="Grigoriev I.V."/>
            <person name="Spatafora J.W."/>
            <person name="Aime M.C."/>
        </authorList>
    </citation>
    <scope>NUCLEOTIDE SEQUENCE [LARGE SCALE GENOMIC DNA]</scope>
    <source>
        <strain evidence="2 3">MCA 3882</strain>
    </source>
</reference>
<dbReference type="OrthoDB" id="412018at2759"/>
<dbReference type="EMBL" id="KZ819607">
    <property type="protein sequence ID" value="PWN31658.1"/>
    <property type="molecule type" value="Genomic_DNA"/>
</dbReference>